<dbReference type="Gene3D" id="2.40.30.10">
    <property type="entry name" value="Translation factors"/>
    <property type="match status" value="1"/>
</dbReference>
<comment type="similarity">
    <text evidence="14">Belongs to the globin family.</text>
</comment>
<evidence type="ECO:0000259" key="15">
    <source>
        <dbReference type="PROSITE" id="PS01033"/>
    </source>
</evidence>
<feature type="domain" description="FAD-binding FR-type" evidence="16">
    <location>
        <begin position="172"/>
        <end position="276"/>
    </location>
</feature>
<accession>A0ABW4P610</accession>
<evidence type="ECO:0000256" key="2">
    <source>
        <dbReference type="ARBA" id="ARBA00006401"/>
    </source>
</evidence>
<evidence type="ECO:0000256" key="5">
    <source>
        <dbReference type="ARBA" id="ARBA00022621"/>
    </source>
</evidence>
<evidence type="ECO:0000256" key="6">
    <source>
        <dbReference type="ARBA" id="ARBA00022714"/>
    </source>
</evidence>
<reference evidence="18" key="1">
    <citation type="journal article" date="2019" name="Int. J. Syst. Evol. Microbiol.">
        <title>The Global Catalogue of Microorganisms (GCM) 10K type strain sequencing project: providing services to taxonomists for standard genome sequencing and annotation.</title>
        <authorList>
            <consortium name="The Broad Institute Genomics Platform"/>
            <consortium name="The Broad Institute Genome Sequencing Center for Infectious Disease"/>
            <person name="Wu L."/>
            <person name="Ma J."/>
        </authorList>
    </citation>
    <scope>NUCLEOTIDE SEQUENCE [LARGE SCALE GENOMIC DNA]</scope>
    <source>
        <strain evidence="18">DT72</strain>
    </source>
</reference>
<dbReference type="InterPro" id="IPR017938">
    <property type="entry name" value="Riboflavin_synthase-like_b-brl"/>
</dbReference>
<keyword evidence="10" id="KW-0411">Iron-sulfur</keyword>
<evidence type="ECO:0000313" key="18">
    <source>
        <dbReference type="Proteomes" id="UP001597286"/>
    </source>
</evidence>
<keyword evidence="14" id="KW-0813">Transport</keyword>
<keyword evidence="11" id="KW-0520">NAD</keyword>
<name>A0ABW4P610_9NOCA</name>
<evidence type="ECO:0000256" key="7">
    <source>
        <dbReference type="ARBA" id="ARBA00022723"/>
    </source>
</evidence>
<protein>
    <recommendedName>
        <fullName evidence="3">nitric oxide dioxygenase</fullName>
        <ecNumber evidence="3">1.14.12.17</ecNumber>
    </recommendedName>
</protein>
<comment type="similarity">
    <text evidence="2">In the C-terminal section; belongs to the flavoprotein pyridine nucleotide cytochrome reductase family.</text>
</comment>
<dbReference type="RefSeq" id="WP_378486423.1">
    <property type="nucleotide sequence ID" value="NZ_JBHUFB010000012.1"/>
</dbReference>
<evidence type="ECO:0000256" key="10">
    <source>
        <dbReference type="ARBA" id="ARBA00023014"/>
    </source>
</evidence>
<organism evidence="17 18">
    <name type="scientific">Rhodococcus gannanensis</name>
    <dbReference type="NCBI Taxonomy" id="1960308"/>
    <lineage>
        <taxon>Bacteria</taxon>
        <taxon>Bacillati</taxon>
        <taxon>Actinomycetota</taxon>
        <taxon>Actinomycetes</taxon>
        <taxon>Mycobacteriales</taxon>
        <taxon>Nocardiaceae</taxon>
        <taxon>Rhodococcus</taxon>
    </lineage>
</organism>
<dbReference type="Gene3D" id="1.10.490.10">
    <property type="entry name" value="Globins"/>
    <property type="match status" value="1"/>
</dbReference>
<dbReference type="SUPFAM" id="SSF46458">
    <property type="entry name" value="Globin-like"/>
    <property type="match status" value="1"/>
</dbReference>
<comment type="caution">
    <text evidence="17">The sequence shown here is derived from an EMBL/GenBank/DDBJ whole genome shotgun (WGS) entry which is preliminary data.</text>
</comment>
<dbReference type="SUPFAM" id="SSF52343">
    <property type="entry name" value="Ferredoxin reductase-like, C-terminal NADP-linked domain"/>
    <property type="match status" value="1"/>
</dbReference>
<evidence type="ECO:0000256" key="12">
    <source>
        <dbReference type="ARBA" id="ARBA00048649"/>
    </source>
</evidence>
<dbReference type="PANTHER" id="PTHR43396">
    <property type="entry name" value="FLAVOHEMOPROTEIN"/>
    <property type="match status" value="1"/>
</dbReference>
<keyword evidence="18" id="KW-1185">Reference proteome</keyword>
<gene>
    <name evidence="17" type="ORF">ACFSJG_17130</name>
</gene>
<evidence type="ECO:0000256" key="4">
    <source>
        <dbReference type="ARBA" id="ARBA00022617"/>
    </source>
</evidence>
<keyword evidence="8" id="KW-0521">NADP</keyword>
<keyword evidence="6" id="KW-0001">2Fe-2S</keyword>
<evidence type="ECO:0000313" key="17">
    <source>
        <dbReference type="EMBL" id="MFD1813947.1"/>
    </source>
</evidence>
<dbReference type="Gene3D" id="3.40.50.80">
    <property type="entry name" value="Nucleotide-binding domain of ferredoxin-NADP reductase (FNR) module"/>
    <property type="match status" value="1"/>
</dbReference>
<keyword evidence="4 14" id="KW-0349">Heme</keyword>
<evidence type="ECO:0000256" key="1">
    <source>
        <dbReference type="ARBA" id="ARBA00001970"/>
    </source>
</evidence>
<keyword evidence="5 14" id="KW-0561">Oxygen transport</keyword>
<sequence>MSDIVASSVDAPDSTPSASILSAASRPIIEATLPVVGEHLGDISRIFYRQLFDNLPSLESDLFNRTNQANGEQQKALAGAVAAFATLLVTEDAPPVDEVMSRIAAKHASLGILQVHYDLVHTALFAAIVDVLGDAVTPEVAAAWDEVYWLMANSLMAQEAVLYEAAGVSAGHVWQPMTVLGKREVAPGVWTFTFGDTQPGAMMNCVPGQYVSVSVVFPDDTRQIRQYTVVWGEWQDTWEITVEAVRGGLVSNRLIDDVGVGDPLVVSIPVGDPYPIREGNPVVLGSSGIGSAVSVGLLQRLVSHGDIRPVRVIHVDRRPELFAHGDKLDELLSVYRGPSSFHTEYADDIEHAVSRLRDGKWDRAADVYLCGSPNFMRKMRRVAVREGVAPTNIHYEVFAPDSWLGFD</sequence>
<comment type="catalytic activity">
    <reaction evidence="12">
        <text>2 nitric oxide + NADH + 2 O2 = 2 nitrate + NAD(+) + H(+)</text>
        <dbReference type="Rhea" id="RHEA:19469"/>
        <dbReference type="ChEBI" id="CHEBI:15378"/>
        <dbReference type="ChEBI" id="CHEBI:15379"/>
        <dbReference type="ChEBI" id="CHEBI:16480"/>
        <dbReference type="ChEBI" id="CHEBI:17632"/>
        <dbReference type="ChEBI" id="CHEBI:57540"/>
        <dbReference type="ChEBI" id="CHEBI:57945"/>
        <dbReference type="EC" id="1.14.12.17"/>
    </reaction>
</comment>
<dbReference type="InterPro" id="IPR012292">
    <property type="entry name" value="Globin/Proto"/>
</dbReference>
<comment type="catalytic activity">
    <reaction evidence="13">
        <text>2 nitric oxide + NADPH + 2 O2 = 2 nitrate + NADP(+) + H(+)</text>
        <dbReference type="Rhea" id="RHEA:19465"/>
        <dbReference type="ChEBI" id="CHEBI:15378"/>
        <dbReference type="ChEBI" id="CHEBI:15379"/>
        <dbReference type="ChEBI" id="CHEBI:16480"/>
        <dbReference type="ChEBI" id="CHEBI:17632"/>
        <dbReference type="ChEBI" id="CHEBI:57783"/>
        <dbReference type="ChEBI" id="CHEBI:58349"/>
        <dbReference type="EC" id="1.14.12.17"/>
    </reaction>
</comment>
<comment type="cofactor">
    <cofactor evidence="1">
        <name>heme b</name>
        <dbReference type="ChEBI" id="CHEBI:60344"/>
    </cofactor>
</comment>
<dbReference type="InterPro" id="IPR000971">
    <property type="entry name" value="Globin"/>
</dbReference>
<keyword evidence="9" id="KW-0408">Iron</keyword>
<dbReference type="PROSITE" id="PS51384">
    <property type="entry name" value="FAD_FR"/>
    <property type="match status" value="1"/>
</dbReference>
<evidence type="ECO:0000259" key="16">
    <source>
        <dbReference type="PROSITE" id="PS51384"/>
    </source>
</evidence>
<dbReference type="Pfam" id="PF00970">
    <property type="entry name" value="FAD_binding_6"/>
    <property type="match status" value="1"/>
</dbReference>
<dbReference type="InterPro" id="IPR039261">
    <property type="entry name" value="FNR_nucleotide-bd"/>
</dbReference>
<dbReference type="InterPro" id="IPR017927">
    <property type="entry name" value="FAD-bd_FR_type"/>
</dbReference>
<feature type="domain" description="Globin" evidence="15">
    <location>
        <begin position="20"/>
        <end position="160"/>
    </location>
</feature>
<proteinExistence type="inferred from homology"/>
<dbReference type="Proteomes" id="UP001597286">
    <property type="component" value="Unassembled WGS sequence"/>
</dbReference>
<evidence type="ECO:0000256" key="9">
    <source>
        <dbReference type="ARBA" id="ARBA00023004"/>
    </source>
</evidence>
<dbReference type="InterPro" id="IPR008333">
    <property type="entry name" value="Cbr1-like_FAD-bd_dom"/>
</dbReference>
<evidence type="ECO:0000256" key="8">
    <source>
        <dbReference type="ARBA" id="ARBA00022857"/>
    </source>
</evidence>
<dbReference type="PROSITE" id="PS01033">
    <property type="entry name" value="GLOBIN"/>
    <property type="match status" value="1"/>
</dbReference>
<evidence type="ECO:0000256" key="11">
    <source>
        <dbReference type="ARBA" id="ARBA00023027"/>
    </source>
</evidence>
<dbReference type="EMBL" id="JBHUFB010000012">
    <property type="protein sequence ID" value="MFD1813947.1"/>
    <property type="molecule type" value="Genomic_DNA"/>
</dbReference>
<dbReference type="InterPro" id="IPR009050">
    <property type="entry name" value="Globin-like_sf"/>
</dbReference>
<dbReference type="SUPFAM" id="SSF63380">
    <property type="entry name" value="Riboflavin synthase domain-like"/>
    <property type="match status" value="1"/>
</dbReference>
<keyword evidence="7" id="KW-0479">Metal-binding</keyword>
<dbReference type="EC" id="1.14.12.17" evidence="3"/>
<evidence type="ECO:0000256" key="3">
    <source>
        <dbReference type="ARBA" id="ARBA00012229"/>
    </source>
</evidence>
<dbReference type="Pfam" id="PF00042">
    <property type="entry name" value="Globin"/>
    <property type="match status" value="1"/>
</dbReference>
<dbReference type="CDD" id="cd14782">
    <property type="entry name" value="FHb-globin_2"/>
    <property type="match status" value="1"/>
</dbReference>
<evidence type="ECO:0000256" key="13">
    <source>
        <dbReference type="ARBA" id="ARBA00049433"/>
    </source>
</evidence>
<evidence type="ECO:0000256" key="14">
    <source>
        <dbReference type="RuleBase" id="RU000356"/>
    </source>
</evidence>
<dbReference type="PANTHER" id="PTHR43396:SF3">
    <property type="entry name" value="FLAVOHEMOPROTEIN"/>
    <property type="match status" value="1"/>
</dbReference>